<evidence type="ECO:0000259" key="1">
    <source>
        <dbReference type="Pfam" id="PF13649"/>
    </source>
</evidence>
<dbReference type="RefSeq" id="WP_150792490.1">
    <property type="nucleotide sequence ID" value="NZ_CABVJG010000001.1"/>
</dbReference>
<dbReference type="InterPro" id="IPR029063">
    <property type="entry name" value="SAM-dependent_MTases_sf"/>
</dbReference>
<dbReference type="Pfam" id="PF13649">
    <property type="entry name" value="Methyltransf_25"/>
    <property type="match status" value="1"/>
</dbReference>
<proteinExistence type="predicted"/>
<sequence>MDVLPPGSILQLMYLKERLSGLKPGKFIEIGAGAGHISHLLLSLGWHGRAYDLSTTTAETLRRRFADQIAGGSYDVVVGDWLMAPIEPCDLVISCMVMEHFDDEGQRSFICHGRNSLTADGTLIAIVPGSPAHWGIEDEIAGHYRRYSREAAVSVFGKEGMDVVHIAGLTYPVSNILFPLSNFIVKRSESRKLSLSMVDRTKQSGIRGVPMKTTFPKFLGLLLNEKVMYPLHIIQKAFGQSERAMVLYCETKRSRV</sequence>
<dbReference type="Gene3D" id="3.40.50.150">
    <property type="entry name" value="Vaccinia Virus protein VP39"/>
    <property type="match status" value="1"/>
</dbReference>
<dbReference type="InterPro" id="IPR041698">
    <property type="entry name" value="Methyltransf_25"/>
</dbReference>
<evidence type="ECO:0000313" key="3">
    <source>
        <dbReference type="Proteomes" id="UP000412311"/>
    </source>
</evidence>
<feature type="domain" description="Methyltransferase" evidence="1">
    <location>
        <begin position="28"/>
        <end position="121"/>
    </location>
</feature>
<dbReference type="Proteomes" id="UP000412311">
    <property type="component" value="Unassembled WGS sequence"/>
</dbReference>
<gene>
    <name evidence="2" type="ORF">PS925_00452</name>
</gene>
<reference evidence="2 3" key="1">
    <citation type="submission" date="2019-09" db="EMBL/GenBank/DDBJ databases">
        <authorList>
            <person name="Chandra G."/>
            <person name="Truman W A."/>
        </authorList>
    </citation>
    <scope>NUCLEOTIDE SEQUENCE [LARGE SCALE GENOMIC DNA]</scope>
    <source>
        <strain evidence="2">PS925</strain>
    </source>
</reference>
<evidence type="ECO:0000313" key="2">
    <source>
        <dbReference type="EMBL" id="VVP80605.1"/>
    </source>
</evidence>
<dbReference type="EMBL" id="CABVJG010000001">
    <property type="protein sequence ID" value="VVP80605.1"/>
    <property type="molecule type" value="Genomic_DNA"/>
</dbReference>
<accession>A0A5E7S3A4</accession>
<dbReference type="SUPFAM" id="SSF53335">
    <property type="entry name" value="S-adenosyl-L-methionine-dependent methyltransferases"/>
    <property type="match status" value="1"/>
</dbReference>
<protein>
    <recommendedName>
        <fullName evidence="1">Methyltransferase domain-containing protein</fullName>
    </recommendedName>
</protein>
<organism evidence="2 3">
    <name type="scientific">Pseudomonas fluorescens</name>
    <dbReference type="NCBI Taxonomy" id="294"/>
    <lineage>
        <taxon>Bacteria</taxon>
        <taxon>Pseudomonadati</taxon>
        <taxon>Pseudomonadota</taxon>
        <taxon>Gammaproteobacteria</taxon>
        <taxon>Pseudomonadales</taxon>
        <taxon>Pseudomonadaceae</taxon>
        <taxon>Pseudomonas</taxon>
    </lineage>
</organism>
<name>A0A5E7S3A4_PSEFL</name>
<dbReference type="CDD" id="cd02440">
    <property type="entry name" value="AdoMet_MTases"/>
    <property type="match status" value="1"/>
</dbReference>
<dbReference type="AlphaFoldDB" id="A0A5E7S3A4"/>